<proteinExistence type="predicted"/>
<name>A0A1Y1VJJ5_9FUNG</name>
<sequence>MKYENIDIYIIELSRCNIKNFDVHDTKNVWLAFLKCITYETIEIEKKNGNKEKYRIPVNNLTNDLIELLKGIKETKDAMDICTLNDKNEKCKEN</sequence>
<protein>
    <submittedName>
        <fullName evidence="1">Uncharacterized protein</fullName>
    </submittedName>
</protein>
<accession>A0A1Y1VJJ5</accession>
<reference evidence="1 2" key="2">
    <citation type="submission" date="2016-08" db="EMBL/GenBank/DDBJ databases">
        <title>Pervasive Adenine N6-methylation of Active Genes in Fungi.</title>
        <authorList>
            <consortium name="DOE Joint Genome Institute"/>
            <person name="Mondo S.J."/>
            <person name="Dannebaum R.O."/>
            <person name="Kuo R.C."/>
            <person name="Labutti K."/>
            <person name="Haridas S."/>
            <person name="Kuo A."/>
            <person name="Salamov A."/>
            <person name="Ahrendt S.R."/>
            <person name="Lipzen A."/>
            <person name="Sullivan W."/>
            <person name="Andreopoulos W.B."/>
            <person name="Clum A."/>
            <person name="Lindquist E."/>
            <person name="Daum C."/>
            <person name="Ramamoorthy G.K."/>
            <person name="Gryganskyi A."/>
            <person name="Culley D."/>
            <person name="Magnuson J.K."/>
            <person name="James T.Y."/>
            <person name="O'Malley M.A."/>
            <person name="Stajich J.E."/>
            <person name="Spatafora J.W."/>
            <person name="Visel A."/>
            <person name="Grigoriev I.V."/>
        </authorList>
    </citation>
    <scope>NUCLEOTIDE SEQUENCE [LARGE SCALE GENOMIC DNA]</scope>
    <source>
        <strain evidence="2">finn</strain>
    </source>
</reference>
<dbReference type="Proteomes" id="UP000193719">
    <property type="component" value="Unassembled WGS sequence"/>
</dbReference>
<gene>
    <name evidence="1" type="ORF">BCR36DRAFT_137718</name>
</gene>
<dbReference type="EMBL" id="MCFH01000005">
    <property type="protein sequence ID" value="ORX57844.1"/>
    <property type="molecule type" value="Genomic_DNA"/>
</dbReference>
<reference evidence="1 2" key="1">
    <citation type="submission" date="2016-08" db="EMBL/GenBank/DDBJ databases">
        <title>Genomes of anaerobic fungi encode conserved fungal cellulosomes for biomass hydrolysis.</title>
        <authorList>
            <consortium name="DOE Joint Genome Institute"/>
            <person name="Haitjema C.H."/>
            <person name="Gilmore S.P."/>
            <person name="Henske J.K."/>
            <person name="Solomon K.V."/>
            <person name="De Groot R."/>
            <person name="Kuo A."/>
            <person name="Mondo S.J."/>
            <person name="Salamov A.A."/>
            <person name="Labutti K."/>
            <person name="Zhao Z."/>
            <person name="Chiniquy J."/>
            <person name="Barry K."/>
            <person name="Brewer H.M."/>
            <person name="Purvine S.O."/>
            <person name="Wright A.T."/>
            <person name="Boxma B."/>
            <person name="Van Alen T."/>
            <person name="Hackstein J.H."/>
            <person name="Baker S.E."/>
            <person name="Grigoriev I.V."/>
            <person name="O'Malley M.A."/>
        </authorList>
    </citation>
    <scope>NUCLEOTIDE SEQUENCE [LARGE SCALE GENOMIC DNA]</scope>
    <source>
        <strain evidence="2">finn</strain>
    </source>
</reference>
<comment type="caution">
    <text evidence="1">The sequence shown here is derived from an EMBL/GenBank/DDBJ whole genome shotgun (WGS) entry which is preliminary data.</text>
</comment>
<evidence type="ECO:0000313" key="1">
    <source>
        <dbReference type="EMBL" id="ORX57844.1"/>
    </source>
</evidence>
<dbReference type="AlphaFoldDB" id="A0A1Y1VJJ5"/>
<evidence type="ECO:0000313" key="2">
    <source>
        <dbReference type="Proteomes" id="UP000193719"/>
    </source>
</evidence>
<keyword evidence="2" id="KW-1185">Reference proteome</keyword>
<organism evidence="1 2">
    <name type="scientific">Piromyces finnis</name>
    <dbReference type="NCBI Taxonomy" id="1754191"/>
    <lineage>
        <taxon>Eukaryota</taxon>
        <taxon>Fungi</taxon>
        <taxon>Fungi incertae sedis</taxon>
        <taxon>Chytridiomycota</taxon>
        <taxon>Chytridiomycota incertae sedis</taxon>
        <taxon>Neocallimastigomycetes</taxon>
        <taxon>Neocallimastigales</taxon>
        <taxon>Neocallimastigaceae</taxon>
        <taxon>Piromyces</taxon>
    </lineage>
</organism>